<proteinExistence type="inferred from homology"/>
<dbReference type="Pfam" id="PF00571">
    <property type="entry name" value="CBS"/>
    <property type="match status" value="1"/>
</dbReference>
<feature type="transmembrane region" description="Helical" evidence="9">
    <location>
        <begin position="491"/>
        <end position="515"/>
    </location>
</feature>
<name>A0A1E4RED4_9ASCO</name>
<dbReference type="PRINTS" id="PR00762">
    <property type="entry name" value="CLCHANNEL"/>
</dbReference>
<dbReference type="SUPFAM" id="SSF54631">
    <property type="entry name" value="CBS-domain pair"/>
    <property type="match status" value="1"/>
</dbReference>
<evidence type="ECO:0000256" key="9">
    <source>
        <dbReference type="RuleBase" id="RU361221"/>
    </source>
</evidence>
<dbReference type="GO" id="GO:0006879">
    <property type="term" value="P:intracellular iron ion homeostasis"/>
    <property type="evidence" value="ECO:0007669"/>
    <property type="project" value="EnsemblFungi"/>
</dbReference>
<reference evidence="12" key="1">
    <citation type="submission" date="2016-05" db="EMBL/GenBank/DDBJ databases">
        <title>Comparative genomics of biotechnologically important yeasts.</title>
        <authorList>
            <consortium name="DOE Joint Genome Institute"/>
            <person name="Riley R."/>
            <person name="Haridas S."/>
            <person name="Wolfe K.H."/>
            <person name="Lopes M.R."/>
            <person name="Hittinger C.T."/>
            <person name="Goker M."/>
            <person name="Salamov A."/>
            <person name="Wisecaver J."/>
            <person name="Long T.M."/>
            <person name="Aerts A.L."/>
            <person name="Barry K."/>
            <person name="Choi C."/>
            <person name="Clum A."/>
            <person name="Coughlan A.Y."/>
            <person name="Deshpande S."/>
            <person name="Douglass A.P."/>
            <person name="Hanson S.J."/>
            <person name="Klenk H.-P."/>
            <person name="Labutti K."/>
            <person name="Lapidus A."/>
            <person name="Lindquist E."/>
            <person name="Lipzen A."/>
            <person name="Meier-Kolthoff J.P."/>
            <person name="Ohm R.A."/>
            <person name="Otillar R.P."/>
            <person name="Pangilinan J."/>
            <person name="Peng Y."/>
            <person name="Rokas A."/>
            <person name="Rosa C.A."/>
            <person name="Scheuner C."/>
            <person name="Sibirny A.A."/>
            <person name="Slot J.C."/>
            <person name="Stielow J.B."/>
            <person name="Sun H."/>
            <person name="Kurtzman C.P."/>
            <person name="Blackwell M."/>
            <person name="Grigoriev I.V."/>
            <person name="Jeffries T.W."/>
        </authorList>
    </citation>
    <scope>NUCLEOTIDE SEQUENCE [LARGE SCALE GENOMIC DNA]</scope>
    <source>
        <strain evidence="12">NRRL Y-1933</strain>
    </source>
</reference>
<evidence type="ECO:0000256" key="3">
    <source>
        <dbReference type="ARBA" id="ARBA00022692"/>
    </source>
</evidence>
<dbReference type="InterPro" id="IPR001807">
    <property type="entry name" value="ClC"/>
</dbReference>
<evidence type="ECO:0000256" key="8">
    <source>
        <dbReference type="PROSITE-ProRule" id="PRU00703"/>
    </source>
</evidence>
<comment type="similarity">
    <text evidence="9">Belongs to the chloride channel (TC 2.A.49) family.</text>
</comment>
<comment type="subcellular location">
    <subcellularLocation>
        <location evidence="1 9">Membrane</location>
        <topology evidence="1 9">Multi-pass membrane protein</topology>
    </subcellularLocation>
</comment>
<dbReference type="Gene3D" id="3.10.580.10">
    <property type="entry name" value="CBS-domain"/>
    <property type="match status" value="1"/>
</dbReference>
<evidence type="ECO:0000313" key="12">
    <source>
        <dbReference type="Proteomes" id="UP000095085"/>
    </source>
</evidence>
<dbReference type="GO" id="GO:0006878">
    <property type="term" value="P:intracellular copper ion homeostasis"/>
    <property type="evidence" value="ECO:0007669"/>
    <property type="project" value="EnsemblFungi"/>
</dbReference>
<dbReference type="STRING" id="984485.A0A1E4RED4"/>
<organism evidence="11 12">
    <name type="scientific">Hyphopichia burtonii NRRL Y-1933</name>
    <dbReference type="NCBI Taxonomy" id="984485"/>
    <lineage>
        <taxon>Eukaryota</taxon>
        <taxon>Fungi</taxon>
        <taxon>Dikarya</taxon>
        <taxon>Ascomycota</taxon>
        <taxon>Saccharomycotina</taxon>
        <taxon>Pichiomycetes</taxon>
        <taxon>Debaryomycetaceae</taxon>
        <taxon>Hyphopichia</taxon>
    </lineage>
</organism>
<dbReference type="InterPro" id="IPR046342">
    <property type="entry name" value="CBS_dom_sf"/>
</dbReference>
<feature type="transmembrane region" description="Helical" evidence="9">
    <location>
        <begin position="359"/>
        <end position="380"/>
    </location>
</feature>
<dbReference type="Gene3D" id="1.10.3080.10">
    <property type="entry name" value="Clc chloride channel"/>
    <property type="match status" value="1"/>
</dbReference>
<dbReference type="RefSeq" id="XP_020074643.1">
    <property type="nucleotide sequence ID" value="XM_020221751.1"/>
</dbReference>
<dbReference type="SUPFAM" id="SSF81340">
    <property type="entry name" value="Clc chloride channel"/>
    <property type="match status" value="1"/>
</dbReference>
<keyword evidence="5 9" id="KW-0406">Ion transport</keyword>
<evidence type="ECO:0000259" key="10">
    <source>
        <dbReference type="PROSITE" id="PS51371"/>
    </source>
</evidence>
<dbReference type="InterPro" id="IPR000644">
    <property type="entry name" value="CBS_dom"/>
</dbReference>
<dbReference type="PANTHER" id="PTHR45711:SF9">
    <property type="entry name" value="ANION_PROTON EXCHANGE TRANSPORTER GEF1"/>
    <property type="match status" value="1"/>
</dbReference>
<dbReference type="CDD" id="cd03684">
    <property type="entry name" value="ClC_3_like"/>
    <property type="match status" value="1"/>
</dbReference>
<keyword evidence="3 9" id="KW-0812">Transmembrane</keyword>
<feature type="domain" description="CBS" evidence="10">
    <location>
        <begin position="657"/>
        <end position="716"/>
    </location>
</feature>
<comment type="caution">
    <text evidence="9">Lacks conserved residue(s) required for the propagation of feature annotation.</text>
</comment>
<evidence type="ECO:0000313" key="11">
    <source>
        <dbReference type="EMBL" id="ODV65576.1"/>
    </source>
</evidence>
<feature type="transmembrane region" description="Helical" evidence="9">
    <location>
        <begin position="250"/>
        <end position="274"/>
    </location>
</feature>
<dbReference type="GeneID" id="30996300"/>
<evidence type="ECO:0000256" key="1">
    <source>
        <dbReference type="ARBA" id="ARBA00004141"/>
    </source>
</evidence>
<keyword evidence="6 9" id="KW-0472">Membrane</keyword>
<evidence type="ECO:0000256" key="6">
    <source>
        <dbReference type="ARBA" id="ARBA00023136"/>
    </source>
</evidence>
<dbReference type="GO" id="GO:0000324">
    <property type="term" value="C:fungal-type vacuole"/>
    <property type="evidence" value="ECO:0007669"/>
    <property type="project" value="EnsemblFungi"/>
</dbReference>
<dbReference type="GO" id="GO:0005886">
    <property type="term" value="C:plasma membrane"/>
    <property type="evidence" value="ECO:0007669"/>
    <property type="project" value="EnsemblFungi"/>
</dbReference>
<feature type="transmembrane region" description="Helical" evidence="9">
    <location>
        <begin position="417"/>
        <end position="437"/>
    </location>
</feature>
<dbReference type="PROSITE" id="PS51371">
    <property type="entry name" value="CBS"/>
    <property type="match status" value="2"/>
</dbReference>
<accession>A0A1E4RED4</accession>
<dbReference type="InterPro" id="IPR014743">
    <property type="entry name" value="Cl-channel_core"/>
</dbReference>
<evidence type="ECO:0000256" key="5">
    <source>
        <dbReference type="ARBA" id="ARBA00023065"/>
    </source>
</evidence>
<keyword evidence="4 9" id="KW-1133">Transmembrane helix</keyword>
<evidence type="ECO:0000256" key="7">
    <source>
        <dbReference type="ARBA" id="ARBA00023214"/>
    </source>
</evidence>
<dbReference type="PANTHER" id="PTHR45711">
    <property type="entry name" value="CHLORIDE CHANNEL PROTEIN"/>
    <property type="match status" value="1"/>
</dbReference>
<dbReference type="Proteomes" id="UP000095085">
    <property type="component" value="Unassembled WGS sequence"/>
</dbReference>
<dbReference type="GO" id="GO:0005247">
    <property type="term" value="F:voltage-gated chloride channel activity"/>
    <property type="evidence" value="ECO:0007669"/>
    <property type="project" value="EnsemblFungi"/>
</dbReference>
<dbReference type="AlphaFoldDB" id="A0A1E4RED4"/>
<sequence>MTPEQEYEDQFTLPSRNLRSRSTGSWIDQDEVSEVKRFNDFTTIDWFEDELDVHRQRLLKQKTIRGKATSLKVKLISSTQTWLVLALMGILIGLIASCLNIITAWLSSIRIGHCSNNLYLNKTFCCWGQDDENCPEWQHWSNFGLFNYIAYVLISLVFAYLAAILVKLYAPFAAGSGISEIKCIVSGFVMKGFLGWSTLLIKSVGLPLAISSGLSLGKEGPSVHYAVCVGNSIARTFSSYRKSASKAREFLTATSAAGVAVAFGSPMGGVLFSIEEISTNFQLSTIWKSYVCSLIAVTTLATINPFRTGQLVMFEVTYDTNWHYFEIPLYIVLGVFGGVYGILVSKFNKRVVAFRKKYFTNFAVREVLLLTLLTATISYFNEYLRLDMTESMEILFHECEANFKHELCDDHSNKIKLFTSLLLATVLRMFFTIITYGCKVPAGIFVPSMAAGATFGRALGMIADKIYEQNKDSSIFLTCPTDGRCIIQGTYAFLGAAAALSGITHLTVTVVIIMFELTGALRYIIPTMIVVAITKSINDKWGEGGIADQMIKFNGLPLIDSKEEFIFGTTVASAMSSVTVAIPSGQNEPVLLSQIKAILEKTGYRGYPVILSNDQPKIVGYVVRSDLEYVLANNEGLNEDTPCVFNSNEYSSDIMNMSSLVNKSPLTIHLDTKLEYVLDIFIKLGPRHILVEDAGLLVGSITRKDILRYEYTLRAILHSADRTTSEEHFDAKVWQSMLYFSDSFRRFWGKLIHNDETRYL</sequence>
<dbReference type="FunFam" id="1.10.3080.10:FF:000011">
    <property type="entry name" value="Chloride channel protein"/>
    <property type="match status" value="1"/>
</dbReference>
<dbReference type="GO" id="GO:0034756">
    <property type="term" value="P:regulation of iron ion transport"/>
    <property type="evidence" value="ECO:0007669"/>
    <property type="project" value="EnsemblFungi"/>
</dbReference>
<protein>
    <recommendedName>
        <fullName evidence="9">Chloride channel protein</fullName>
    </recommendedName>
</protein>
<dbReference type="GO" id="GO:0005797">
    <property type="term" value="C:Golgi medial cisterna"/>
    <property type="evidence" value="ECO:0007669"/>
    <property type="project" value="EnsemblFungi"/>
</dbReference>
<dbReference type="SMART" id="SM00116">
    <property type="entry name" value="CBS"/>
    <property type="match status" value="2"/>
</dbReference>
<keyword evidence="8" id="KW-0129">CBS domain</keyword>
<keyword evidence="12" id="KW-1185">Reference proteome</keyword>
<feature type="transmembrane region" description="Helical" evidence="9">
    <location>
        <begin position="286"/>
        <end position="307"/>
    </location>
</feature>
<dbReference type="Pfam" id="PF00654">
    <property type="entry name" value="Voltage_CLC"/>
    <property type="match status" value="1"/>
</dbReference>
<evidence type="ECO:0000256" key="4">
    <source>
        <dbReference type="ARBA" id="ARBA00022989"/>
    </source>
</evidence>
<feature type="transmembrane region" description="Helical" evidence="9">
    <location>
        <begin position="82"/>
        <end position="106"/>
    </location>
</feature>
<keyword evidence="7 9" id="KW-0868">Chloride</keyword>
<feature type="transmembrane region" description="Helical" evidence="9">
    <location>
        <begin position="327"/>
        <end position="347"/>
    </location>
</feature>
<keyword evidence="2 9" id="KW-0813">Transport</keyword>
<dbReference type="GO" id="GO:0005783">
    <property type="term" value="C:endoplasmic reticulum"/>
    <property type="evidence" value="ECO:0007669"/>
    <property type="project" value="EnsemblFungi"/>
</dbReference>
<dbReference type="OrthoDB" id="44789at2759"/>
<dbReference type="GO" id="GO:0005769">
    <property type="term" value="C:early endosome"/>
    <property type="evidence" value="ECO:0007669"/>
    <property type="project" value="TreeGrafter"/>
</dbReference>
<feature type="domain" description="CBS" evidence="10">
    <location>
        <begin position="575"/>
        <end position="641"/>
    </location>
</feature>
<feature type="transmembrane region" description="Helical" evidence="9">
    <location>
        <begin position="148"/>
        <end position="169"/>
    </location>
</feature>
<dbReference type="EMBL" id="KV454544">
    <property type="protein sequence ID" value="ODV65576.1"/>
    <property type="molecule type" value="Genomic_DNA"/>
</dbReference>
<evidence type="ECO:0000256" key="2">
    <source>
        <dbReference type="ARBA" id="ARBA00022448"/>
    </source>
</evidence>
<dbReference type="CDD" id="cd04591">
    <property type="entry name" value="CBS_pair_voltage-gated_CLC_euk_bac"/>
    <property type="match status" value="1"/>
</dbReference>
<gene>
    <name evidence="11" type="ORF">HYPBUDRAFT_153825</name>
</gene>